<name>A0A7R9JBZ1_TIMCA</name>
<reference evidence="2" key="1">
    <citation type="submission" date="2020-11" db="EMBL/GenBank/DDBJ databases">
        <authorList>
            <person name="Tran Van P."/>
        </authorList>
    </citation>
    <scope>NUCLEOTIDE SEQUENCE</scope>
</reference>
<feature type="transmembrane region" description="Helical" evidence="1">
    <location>
        <begin position="93"/>
        <end position="117"/>
    </location>
</feature>
<proteinExistence type="predicted"/>
<protein>
    <submittedName>
        <fullName evidence="2">(California timema) hypothetical protein</fullName>
    </submittedName>
</protein>
<sequence>MVGLTEESKPWLEPFVKPEVQESKEKQYELESGRLQTVYKSTTKENKTQKIFPQLAEQIFIQIHGDFFSKEDNILKMATEAVMVKTNEIPREVLASVFVASFHIVVGISMAYSAILVPQLETDELRIDKGSSPWLECPKRWQRWHCKTVLCEVRYSSIFTTVWLMTVSLKISPTPSVLARVHTNIGRGLGVTDVGEDFEYICLTSVGVNPLSSSSSLISAHGILACRPLMTALKGLTSCSGLVLNFLLSPETSSKALSVSVFDGPPSWTWSSMASSSVPSTSISPSKTEAISPSLRVPCGVARYPSSVGT</sequence>
<accession>A0A7R9JBZ1</accession>
<evidence type="ECO:0000313" key="2">
    <source>
        <dbReference type="EMBL" id="CAD7576517.1"/>
    </source>
</evidence>
<gene>
    <name evidence="2" type="ORF">TCMB3V08_LOCUS9085</name>
</gene>
<keyword evidence="1" id="KW-0472">Membrane</keyword>
<keyword evidence="1" id="KW-0812">Transmembrane</keyword>
<organism evidence="2">
    <name type="scientific">Timema californicum</name>
    <name type="common">California timema</name>
    <name type="synonym">Walking stick</name>
    <dbReference type="NCBI Taxonomy" id="61474"/>
    <lineage>
        <taxon>Eukaryota</taxon>
        <taxon>Metazoa</taxon>
        <taxon>Ecdysozoa</taxon>
        <taxon>Arthropoda</taxon>
        <taxon>Hexapoda</taxon>
        <taxon>Insecta</taxon>
        <taxon>Pterygota</taxon>
        <taxon>Neoptera</taxon>
        <taxon>Polyneoptera</taxon>
        <taxon>Phasmatodea</taxon>
        <taxon>Timematodea</taxon>
        <taxon>Timematoidea</taxon>
        <taxon>Timematidae</taxon>
        <taxon>Timema</taxon>
    </lineage>
</organism>
<keyword evidence="1" id="KW-1133">Transmembrane helix</keyword>
<dbReference type="AlphaFoldDB" id="A0A7R9JBZ1"/>
<evidence type="ECO:0000256" key="1">
    <source>
        <dbReference type="SAM" id="Phobius"/>
    </source>
</evidence>
<dbReference type="EMBL" id="OE184357">
    <property type="protein sequence ID" value="CAD7576517.1"/>
    <property type="molecule type" value="Genomic_DNA"/>
</dbReference>